<keyword evidence="3" id="KW-1185">Reference proteome</keyword>
<accession>A0A8J4BHL4</accession>
<feature type="compositionally biased region" description="Low complexity" evidence="1">
    <location>
        <begin position="89"/>
        <end position="103"/>
    </location>
</feature>
<name>A0A8J4BHL4_9CHLO</name>
<sequence>MIPGAALKPDFASAAAGAASTTASPLTLSCSPESEARVYEALHPPPWRPWQHLRIGFGANPKHAGCSPGYDSQGNAAGAGGHVSDHSNKSSGNAHGSSSSSSSLGQADDASHRTHGGCRLAIAVGREVGLHADLARRGAQVADLVPGTKLIRSVLNAGVRVERVQWVEALGYTKLH</sequence>
<evidence type="ECO:0000256" key="1">
    <source>
        <dbReference type="SAM" id="MobiDB-lite"/>
    </source>
</evidence>
<dbReference type="EMBL" id="BNCO01000045">
    <property type="protein sequence ID" value="GIL61396.1"/>
    <property type="molecule type" value="Genomic_DNA"/>
</dbReference>
<dbReference type="AlphaFoldDB" id="A0A8J4BHL4"/>
<dbReference type="Proteomes" id="UP000747399">
    <property type="component" value="Unassembled WGS sequence"/>
</dbReference>
<gene>
    <name evidence="2" type="ORF">Vafri_15857</name>
</gene>
<comment type="caution">
    <text evidence="2">The sequence shown here is derived from an EMBL/GenBank/DDBJ whole genome shotgun (WGS) entry which is preliminary data.</text>
</comment>
<reference evidence="2" key="1">
    <citation type="journal article" date="2021" name="Proc. Natl. Acad. Sci. U.S.A.">
        <title>Three genomes in the algal genus Volvox reveal the fate of a haploid sex-determining region after a transition to homothallism.</title>
        <authorList>
            <person name="Yamamoto K."/>
            <person name="Hamaji T."/>
            <person name="Kawai-Toyooka H."/>
            <person name="Matsuzaki R."/>
            <person name="Takahashi F."/>
            <person name="Nishimura Y."/>
            <person name="Kawachi M."/>
            <person name="Noguchi H."/>
            <person name="Minakuchi Y."/>
            <person name="Umen J.G."/>
            <person name="Toyoda A."/>
            <person name="Nozaki H."/>
        </authorList>
    </citation>
    <scope>NUCLEOTIDE SEQUENCE</scope>
    <source>
        <strain evidence="2">NIES-3780</strain>
    </source>
</reference>
<evidence type="ECO:0000313" key="3">
    <source>
        <dbReference type="Proteomes" id="UP000747399"/>
    </source>
</evidence>
<evidence type="ECO:0000313" key="2">
    <source>
        <dbReference type="EMBL" id="GIL61396.1"/>
    </source>
</evidence>
<protein>
    <submittedName>
        <fullName evidence="2">Uncharacterized protein</fullName>
    </submittedName>
</protein>
<feature type="region of interest" description="Disordered" evidence="1">
    <location>
        <begin position="66"/>
        <end position="112"/>
    </location>
</feature>
<proteinExistence type="predicted"/>
<organism evidence="2 3">
    <name type="scientific">Volvox africanus</name>
    <dbReference type="NCBI Taxonomy" id="51714"/>
    <lineage>
        <taxon>Eukaryota</taxon>
        <taxon>Viridiplantae</taxon>
        <taxon>Chlorophyta</taxon>
        <taxon>core chlorophytes</taxon>
        <taxon>Chlorophyceae</taxon>
        <taxon>CS clade</taxon>
        <taxon>Chlamydomonadales</taxon>
        <taxon>Volvocaceae</taxon>
        <taxon>Volvox</taxon>
    </lineage>
</organism>